<dbReference type="PANTHER" id="PTHR47169:SF4">
    <property type="entry name" value="TRANSPOSASE TC1-LIKE DOMAIN-CONTAINING PROTEIN"/>
    <property type="match status" value="1"/>
</dbReference>
<feature type="region of interest" description="Disordered" evidence="1">
    <location>
        <begin position="1"/>
        <end position="67"/>
    </location>
</feature>
<evidence type="ECO:0008006" key="4">
    <source>
        <dbReference type="Google" id="ProtNLM"/>
    </source>
</evidence>
<dbReference type="GO" id="GO:0003676">
    <property type="term" value="F:nucleic acid binding"/>
    <property type="evidence" value="ECO:0007669"/>
    <property type="project" value="InterPro"/>
</dbReference>
<evidence type="ECO:0000313" key="2">
    <source>
        <dbReference type="EMBL" id="KAL1514867.1"/>
    </source>
</evidence>
<name>A0AB34J632_PRYPA</name>
<gene>
    <name evidence="2" type="ORF">AB1Y20_003950</name>
</gene>
<protein>
    <recommendedName>
        <fullName evidence="4">Tc1-like transposase DDE domain-containing protein</fullName>
    </recommendedName>
</protein>
<comment type="caution">
    <text evidence="2">The sequence shown here is derived from an EMBL/GenBank/DDBJ whole genome shotgun (WGS) entry which is preliminary data.</text>
</comment>
<evidence type="ECO:0000256" key="1">
    <source>
        <dbReference type="SAM" id="MobiDB-lite"/>
    </source>
</evidence>
<evidence type="ECO:0000313" key="3">
    <source>
        <dbReference type="Proteomes" id="UP001515480"/>
    </source>
</evidence>
<dbReference type="Proteomes" id="UP001515480">
    <property type="component" value="Unassembled WGS sequence"/>
</dbReference>
<dbReference type="EMBL" id="JBGBPQ010000012">
    <property type="protein sequence ID" value="KAL1514867.1"/>
    <property type="molecule type" value="Genomic_DNA"/>
</dbReference>
<reference evidence="2 3" key="1">
    <citation type="journal article" date="2024" name="Science">
        <title>Giant polyketide synthase enzymes in the biosynthesis of giant marine polyether toxins.</title>
        <authorList>
            <person name="Fallon T.R."/>
            <person name="Shende V.V."/>
            <person name="Wierzbicki I.H."/>
            <person name="Pendleton A.L."/>
            <person name="Watervoot N.F."/>
            <person name="Auber R.P."/>
            <person name="Gonzalez D.J."/>
            <person name="Wisecaver J.H."/>
            <person name="Moore B.S."/>
        </authorList>
    </citation>
    <scope>NUCLEOTIDE SEQUENCE [LARGE SCALE GENOMIC DNA]</scope>
    <source>
        <strain evidence="2 3">12B1</strain>
    </source>
</reference>
<sequence length="414" mass="47049">MPRLRLEEPPQRGKTTGAPLRFKERKKVERRTRGPPPPPPWAARAARSKRVLQTDSGRKRSTFLSPDEQASMLMQYAALPTDKRQRSAPLKKLCRQYNVSESLPRRHAGILKKSKKLPTRKGKAGRPKAVTPECEQQLIAVLKEHAYDLTFRQIEELTGISATTAWRHMKTTPGWRVTSKSCKPYLTDDNVQARLKWARSNRTNRWKHHVDVDEKWFYVYSHSGKLKLPPGTEKPRTPMKSKRFIGKIMCLIAIGRPSPGNCGLIGCWRVTEPHIYKRRTEYRGVVYNAGDSRRVDANMDSAKWLEMIKNDVLPAIASKAPDTKFIQWDNATPHTAENAKEVANLLLQYGLTRVVQCPNSPDTNALDLGFNKSLDSRLPRVRSYDLDEFERQIVAAFGLSRGHGPQAGVQSGKK</sequence>
<organism evidence="2 3">
    <name type="scientific">Prymnesium parvum</name>
    <name type="common">Toxic golden alga</name>
    <dbReference type="NCBI Taxonomy" id="97485"/>
    <lineage>
        <taxon>Eukaryota</taxon>
        <taxon>Haptista</taxon>
        <taxon>Haptophyta</taxon>
        <taxon>Prymnesiophyceae</taxon>
        <taxon>Prymnesiales</taxon>
        <taxon>Prymnesiaceae</taxon>
        <taxon>Prymnesium</taxon>
    </lineage>
</organism>
<dbReference type="PANTHER" id="PTHR47169">
    <property type="entry name" value="OS01G0541250 PROTEIN"/>
    <property type="match status" value="1"/>
</dbReference>
<dbReference type="InterPro" id="IPR036397">
    <property type="entry name" value="RNaseH_sf"/>
</dbReference>
<keyword evidence="3" id="KW-1185">Reference proteome</keyword>
<dbReference type="AlphaFoldDB" id="A0AB34J632"/>
<proteinExistence type="predicted"/>
<accession>A0AB34J632</accession>
<feature type="compositionally biased region" description="Basic and acidic residues" evidence="1">
    <location>
        <begin position="1"/>
        <end position="11"/>
    </location>
</feature>
<dbReference type="Gene3D" id="3.30.420.10">
    <property type="entry name" value="Ribonuclease H-like superfamily/Ribonuclease H"/>
    <property type="match status" value="1"/>
</dbReference>